<gene>
    <name evidence="1" type="ORF">AULFYP135_01600</name>
</gene>
<dbReference type="EMBL" id="CACRSL010000003">
    <property type="protein sequence ID" value="VYT09057.1"/>
    <property type="molecule type" value="Genomic_DNA"/>
</dbReference>
<name>A0A6N2TUU4_9FIRM</name>
<organism evidence="1">
    <name type="scientific">uncultured Anaerotruncus sp</name>
    <dbReference type="NCBI Taxonomy" id="905011"/>
    <lineage>
        <taxon>Bacteria</taxon>
        <taxon>Bacillati</taxon>
        <taxon>Bacillota</taxon>
        <taxon>Clostridia</taxon>
        <taxon>Eubacteriales</taxon>
        <taxon>Oscillospiraceae</taxon>
        <taxon>Anaerotruncus</taxon>
        <taxon>environmental samples</taxon>
    </lineage>
</organism>
<dbReference type="AlphaFoldDB" id="A0A6N2TUU4"/>
<dbReference type="InterPro" id="IPR021725">
    <property type="entry name" value="Cdd1"/>
</dbReference>
<reference evidence="1" key="1">
    <citation type="submission" date="2019-11" db="EMBL/GenBank/DDBJ databases">
        <authorList>
            <person name="Feng L."/>
        </authorList>
    </citation>
    <scope>NUCLEOTIDE SEQUENCE</scope>
    <source>
        <strain evidence="1">AundefinedLFYP135</strain>
    </source>
</reference>
<dbReference type="Pfam" id="PF11731">
    <property type="entry name" value="Cdd1"/>
    <property type="match status" value="1"/>
</dbReference>
<accession>A0A6N2TUU4</accession>
<proteinExistence type="predicted"/>
<sequence length="84" mass="9790">MKTELRTIPYVGEATEASLLSLGYTTIASLKGADPQELYDRECLLTGVKIDRCQLYLYRMIVYYANTPEPDPEKLKWWVWKDLN</sequence>
<protein>
    <submittedName>
        <fullName evidence="1">Pathogenicity locus</fullName>
    </submittedName>
</protein>
<evidence type="ECO:0000313" key="1">
    <source>
        <dbReference type="EMBL" id="VYT09057.1"/>
    </source>
</evidence>
<dbReference type="Gene3D" id="1.10.150.20">
    <property type="entry name" value="5' to 3' exonuclease, C-terminal subdomain"/>
    <property type="match status" value="1"/>
</dbReference>